<dbReference type="PIRSF" id="PIRSF016636">
    <property type="entry name" value="AlgI_DltB"/>
    <property type="match status" value="1"/>
</dbReference>
<evidence type="ECO:0000313" key="12">
    <source>
        <dbReference type="Proteomes" id="UP000515847"/>
    </source>
</evidence>
<evidence type="ECO:0000256" key="1">
    <source>
        <dbReference type="ARBA" id="ARBA00004651"/>
    </source>
</evidence>
<comment type="function">
    <text evidence="9">O-acyltransferase that catalyzes D-alanylation of both teichoic acid and lipoteichoic acid (LTA). D-alanylation of LTA plays an important role in modulating the properties of the cell wall in Gram-positive bacteria, influencing the net charge of the cell wall. Catalyzes D-alanylation from DltC carrier protein.</text>
</comment>
<dbReference type="PANTHER" id="PTHR13285">
    <property type="entry name" value="ACYLTRANSFERASE"/>
    <property type="match status" value="1"/>
</dbReference>
<evidence type="ECO:0000313" key="11">
    <source>
        <dbReference type="EMBL" id="QNB47986.1"/>
    </source>
</evidence>
<evidence type="ECO:0000256" key="2">
    <source>
        <dbReference type="ARBA" id="ARBA00010323"/>
    </source>
</evidence>
<evidence type="ECO:0000256" key="9">
    <source>
        <dbReference type="PIRNR" id="PIRNR016636"/>
    </source>
</evidence>
<feature type="transmembrane region" description="Helical" evidence="10">
    <location>
        <begin position="131"/>
        <end position="150"/>
    </location>
</feature>
<feature type="transmembrane region" description="Helical" evidence="10">
    <location>
        <begin position="7"/>
        <end position="26"/>
    </location>
</feature>
<keyword evidence="5 10" id="KW-0812">Transmembrane</keyword>
<accession>A0A7G6E7D2</accession>
<dbReference type="UniPathway" id="UPA00556"/>
<keyword evidence="4 9" id="KW-0808">Transferase</keyword>
<reference evidence="11 12" key="1">
    <citation type="journal article" date="2019" name="Front. Microbiol.">
        <title>Thermoanaerosceptrum fracticalcis gen. nov. sp. nov., a Novel Fumarate-Fermenting Microorganism From a Deep Fractured Carbonate Aquifer of the US Great Basin.</title>
        <authorList>
            <person name="Hamilton-Brehm S.D."/>
            <person name="Stewart L.E."/>
            <person name="Zavarin M."/>
            <person name="Caldwell M."/>
            <person name="Lawson P.A."/>
            <person name="Onstott T.C."/>
            <person name="Grzymski J."/>
            <person name="Neveux I."/>
            <person name="Lollar B.S."/>
            <person name="Russell C.E."/>
            <person name="Moser D.P."/>
        </authorList>
    </citation>
    <scope>NUCLEOTIDE SEQUENCE [LARGE SCALE GENOMIC DNA]</scope>
    <source>
        <strain evidence="11 12">DRI-13</strain>
    </source>
</reference>
<comment type="similarity">
    <text evidence="2 9">Belongs to the membrane-bound acyltransferase family.</text>
</comment>
<name>A0A7G6E7D2_THEFR</name>
<dbReference type="NCBIfam" id="TIGR04091">
    <property type="entry name" value="LTA_dltB"/>
    <property type="match status" value="1"/>
</dbReference>
<dbReference type="KEGG" id="tfr:BR63_18005"/>
<feature type="transmembrane region" description="Helical" evidence="10">
    <location>
        <begin position="224"/>
        <end position="248"/>
    </location>
</feature>
<keyword evidence="3 9" id="KW-1003">Cell membrane</keyword>
<protein>
    <recommendedName>
        <fullName evidence="9">Teichoic acid D-alanyltransferase</fullName>
        <ecNumber evidence="9">2.3.1.-</ecNumber>
    </recommendedName>
</protein>
<evidence type="ECO:0000256" key="4">
    <source>
        <dbReference type="ARBA" id="ARBA00022679"/>
    </source>
</evidence>
<keyword evidence="6 10" id="KW-1133">Transmembrane helix</keyword>
<dbReference type="RefSeq" id="WP_034420527.1">
    <property type="nucleotide sequence ID" value="NZ_CP045798.1"/>
</dbReference>
<dbReference type="GO" id="GO:0016746">
    <property type="term" value="F:acyltransferase activity"/>
    <property type="evidence" value="ECO:0007669"/>
    <property type="project" value="UniProtKB-KW"/>
</dbReference>
<dbReference type="InterPro" id="IPR051085">
    <property type="entry name" value="MB_O-acyltransferase"/>
</dbReference>
<keyword evidence="8 9" id="KW-0012">Acyltransferase</keyword>
<dbReference type="PANTHER" id="PTHR13285:SF23">
    <property type="entry name" value="TEICHOIC ACID D-ALANYLTRANSFERASE"/>
    <property type="match status" value="1"/>
</dbReference>
<dbReference type="InterPro" id="IPR024194">
    <property type="entry name" value="Ac/AlaTfrase_AlgI/DltB"/>
</dbReference>
<dbReference type="InterPro" id="IPR004299">
    <property type="entry name" value="MBOAT_fam"/>
</dbReference>
<dbReference type="Proteomes" id="UP000515847">
    <property type="component" value="Chromosome"/>
</dbReference>
<feature type="transmembrane region" description="Helical" evidence="10">
    <location>
        <begin position="185"/>
        <end position="204"/>
    </location>
</feature>
<keyword evidence="12" id="KW-1185">Reference proteome</keyword>
<evidence type="ECO:0000256" key="10">
    <source>
        <dbReference type="SAM" id="Phobius"/>
    </source>
</evidence>
<comment type="subcellular location">
    <subcellularLocation>
        <location evidence="1">Cell membrane</location>
        <topology evidence="1">Multi-pass membrane protein</topology>
    </subcellularLocation>
</comment>
<evidence type="ECO:0000256" key="8">
    <source>
        <dbReference type="ARBA" id="ARBA00023315"/>
    </source>
</evidence>
<dbReference type="GO" id="GO:0005886">
    <property type="term" value="C:plasma membrane"/>
    <property type="evidence" value="ECO:0007669"/>
    <property type="project" value="UniProtKB-SubCell"/>
</dbReference>
<keyword evidence="7 9" id="KW-0472">Membrane</keyword>
<proteinExistence type="inferred from homology"/>
<comment type="pathway">
    <text evidence="9">Cell wall biogenesis; lipoteichoic acid biosynthesis.</text>
</comment>
<evidence type="ECO:0000256" key="7">
    <source>
        <dbReference type="ARBA" id="ARBA00023136"/>
    </source>
</evidence>
<evidence type="ECO:0000256" key="5">
    <source>
        <dbReference type="ARBA" id="ARBA00022692"/>
    </source>
</evidence>
<dbReference type="Pfam" id="PF03062">
    <property type="entry name" value="MBOAT"/>
    <property type="match status" value="1"/>
</dbReference>
<sequence length="381" mass="44077">MIPFADLQFFLILLIVLLPAVVLGLLGKSLRLYTLIALVIMLSLIFAGSSQQALFLALYVAWQWSIIKGYSVVRQQNNSLLLYRLALLGSLLPLVTAKLSPFLGHSPFGFLGISYVTFKCLQMVIEIRDGLIFQPLFRDFLAFLLFFPTLSSGPIDRYRRFTKDFYITPGPGEYRELLYVGINRIFQGFLYKFILAVLIKVYWLDKVVLPPWQVASFFSYMYAYSLYLFFDFAGYSAFAIGVSNILAIKTPENFNRPFLSANIKEFWNRWHMSLSYWFRDYVYMRLAMALTRQKRLQSKFAISSVGYLSLFGLMGVWHGLERHYFAYGLYHAALMIGYDAWEKLNKEKKLWGPGPYTRVISIILTFHFVCLGFVIFSGVLN</sequence>
<feature type="transmembrane region" description="Helical" evidence="10">
    <location>
        <begin position="362"/>
        <end position="380"/>
    </location>
</feature>
<feature type="transmembrane region" description="Helical" evidence="10">
    <location>
        <begin position="300"/>
        <end position="318"/>
    </location>
</feature>
<gene>
    <name evidence="11" type="primary">dltB</name>
    <name evidence="11" type="ORF">BR63_18005</name>
</gene>
<organism evidence="11 12">
    <name type="scientific">Thermanaerosceptrum fracticalcis</name>
    <dbReference type="NCBI Taxonomy" id="1712410"/>
    <lineage>
        <taxon>Bacteria</taxon>
        <taxon>Bacillati</taxon>
        <taxon>Bacillota</taxon>
        <taxon>Clostridia</taxon>
        <taxon>Eubacteriales</taxon>
        <taxon>Peptococcaceae</taxon>
        <taxon>Thermanaerosceptrum</taxon>
    </lineage>
</organism>
<dbReference type="OrthoDB" id="9805788at2"/>
<dbReference type="GO" id="GO:0070395">
    <property type="term" value="P:lipoteichoic acid biosynthetic process"/>
    <property type="evidence" value="ECO:0007669"/>
    <property type="project" value="UniProtKB-UniRule"/>
</dbReference>
<evidence type="ECO:0000256" key="3">
    <source>
        <dbReference type="ARBA" id="ARBA00022475"/>
    </source>
</evidence>
<dbReference type="PIRSF" id="PIRSF500216">
    <property type="entry name" value="DltB"/>
    <property type="match status" value="1"/>
</dbReference>
<evidence type="ECO:0000256" key="6">
    <source>
        <dbReference type="ARBA" id="ARBA00022989"/>
    </source>
</evidence>
<dbReference type="AlphaFoldDB" id="A0A7G6E7D2"/>
<feature type="transmembrane region" description="Helical" evidence="10">
    <location>
        <begin position="81"/>
        <end position="100"/>
    </location>
</feature>
<dbReference type="EC" id="2.3.1.-" evidence="9"/>
<feature type="transmembrane region" description="Helical" evidence="10">
    <location>
        <begin position="32"/>
        <end position="60"/>
    </location>
</feature>
<dbReference type="EMBL" id="CP045798">
    <property type="protein sequence ID" value="QNB47986.1"/>
    <property type="molecule type" value="Genomic_DNA"/>
</dbReference>
<dbReference type="InterPro" id="IPR024024">
    <property type="entry name" value="DltB"/>
</dbReference>